<evidence type="ECO:0000313" key="2">
    <source>
        <dbReference type="EMBL" id="KAK8094109.1"/>
    </source>
</evidence>
<name>A0ABR1XBV6_9PEZI</name>
<gene>
    <name evidence="2" type="ORF">PG997_000794</name>
</gene>
<protein>
    <submittedName>
        <fullName evidence="2">Uncharacterized protein</fullName>
    </submittedName>
</protein>
<feature type="region of interest" description="Disordered" evidence="1">
    <location>
        <begin position="1"/>
        <end position="60"/>
    </location>
</feature>
<dbReference type="GeneID" id="92038169"/>
<feature type="compositionally biased region" description="Acidic residues" evidence="1">
    <location>
        <begin position="339"/>
        <end position="355"/>
    </location>
</feature>
<feature type="region of interest" description="Disordered" evidence="1">
    <location>
        <begin position="293"/>
        <end position="355"/>
    </location>
</feature>
<keyword evidence="3" id="KW-1185">Reference proteome</keyword>
<feature type="region of interest" description="Disordered" evidence="1">
    <location>
        <begin position="170"/>
        <end position="206"/>
    </location>
</feature>
<sequence length="355" mass="37807">MPIRDGSPPAPARSKDDSDDEDDDEDHAHKTTAHANGKRNAAGSNSGSTSSDPNTATTSSHTAIPQMTCWAPAMFVPAKFDYTQPQEQEKEVPAYQRLNNLLADLDAHAAAVRSNHAWMVGREARRIQQETAQDEARMLAAGQPLPRSKRLAPSAGDEAALLRNMATVPPDLQHLGRHSNPNNIPAFRRSSYDRSNNDNNNSIKNNNVAGSAAAASAADPAAAASRFEVPRNFSYREVSALPVDQRDTPREAAVTSILNVARNAMHAADWYSIVYQKRRNDKITGWVSEKAKSFAQQDTGSGKEGGVKAASSATVAPASASTSTSGGPTRRVNFGGMDGADDSGEDGGDAPMDLD</sequence>
<dbReference type="EMBL" id="JAQQWN010000002">
    <property type="protein sequence ID" value="KAK8094109.1"/>
    <property type="molecule type" value="Genomic_DNA"/>
</dbReference>
<evidence type="ECO:0000313" key="3">
    <source>
        <dbReference type="Proteomes" id="UP001433268"/>
    </source>
</evidence>
<feature type="compositionally biased region" description="Low complexity" evidence="1">
    <location>
        <begin position="197"/>
        <end position="206"/>
    </location>
</feature>
<dbReference type="Proteomes" id="UP001433268">
    <property type="component" value="Unassembled WGS sequence"/>
</dbReference>
<organism evidence="2 3">
    <name type="scientific">Apiospora hydei</name>
    <dbReference type="NCBI Taxonomy" id="1337664"/>
    <lineage>
        <taxon>Eukaryota</taxon>
        <taxon>Fungi</taxon>
        <taxon>Dikarya</taxon>
        <taxon>Ascomycota</taxon>
        <taxon>Pezizomycotina</taxon>
        <taxon>Sordariomycetes</taxon>
        <taxon>Xylariomycetidae</taxon>
        <taxon>Amphisphaeriales</taxon>
        <taxon>Apiosporaceae</taxon>
        <taxon>Apiospora</taxon>
    </lineage>
</organism>
<accession>A0ABR1XBV6</accession>
<evidence type="ECO:0000256" key="1">
    <source>
        <dbReference type="SAM" id="MobiDB-lite"/>
    </source>
</evidence>
<dbReference type="RefSeq" id="XP_066674882.1">
    <property type="nucleotide sequence ID" value="XM_066805109.1"/>
</dbReference>
<feature type="compositionally biased region" description="Low complexity" evidence="1">
    <location>
        <begin position="40"/>
        <end position="51"/>
    </location>
</feature>
<proteinExistence type="predicted"/>
<reference evidence="2 3" key="1">
    <citation type="submission" date="2023-01" db="EMBL/GenBank/DDBJ databases">
        <title>Analysis of 21 Apiospora genomes using comparative genomics revels a genus with tremendous synthesis potential of carbohydrate active enzymes and secondary metabolites.</title>
        <authorList>
            <person name="Sorensen T."/>
        </authorList>
    </citation>
    <scope>NUCLEOTIDE SEQUENCE [LARGE SCALE GENOMIC DNA]</scope>
    <source>
        <strain evidence="2 3">CBS 114990</strain>
    </source>
</reference>
<feature type="compositionally biased region" description="Low complexity" evidence="1">
    <location>
        <begin position="309"/>
        <end position="332"/>
    </location>
</feature>
<comment type="caution">
    <text evidence="2">The sequence shown here is derived from an EMBL/GenBank/DDBJ whole genome shotgun (WGS) entry which is preliminary data.</text>
</comment>